<dbReference type="Proteomes" id="UP001501588">
    <property type="component" value="Unassembled WGS sequence"/>
</dbReference>
<comment type="caution">
    <text evidence="14">The sequence shown here is derived from an EMBL/GenBank/DDBJ whole genome shotgun (WGS) entry which is preliminary data.</text>
</comment>
<evidence type="ECO:0000256" key="5">
    <source>
        <dbReference type="ARBA" id="ARBA00013558"/>
    </source>
</evidence>
<evidence type="ECO:0000256" key="8">
    <source>
        <dbReference type="ARBA" id="ARBA00022898"/>
    </source>
</evidence>
<dbReference type="EC" id="2.8.1.7" evidence="4"/>
<dbReference type="Gene3D" id="3.40.640.10">
    <property type="entry name" value="Type I PLP-dependent aspartate aminotransferase-like (Major domain)"/>
    <property type="match status" value="1"/>
</dbReference>
<evidence type="ECO:0000256" key="2">
    <source>
        <dbReference type="ARBA" id="ARBA00003120"/>
    </source>
</evidence>
<evidence type="ECO:0000256" key="4">
    <source>
        <dbReference type="ARBA" id="ARBA00012239"/>
    </source>
</evidence>
<dbReference type="Gene3D" id="3.90.1150.10">
    <property type="entry name" value="Aspartate Aminotransferase, domain 1"/>
    <property type="match status" value="1"/>
</dbReference>
<evidence type="ECO:0000313" key="14">
    <source>
        <dbReference type="EMBL" id="GAA0575941.1"/>
    </source>
</evidence>
<keyword evidence="8" id="KW-0663">Pyridoxal phosphate</keyword>
<feature type="domain" description="Aminotransferase class V" evidence="13">
    <location>
        <begin position="14"/>
        <end position="374"/>
    </location>
</feature>
<dbReference type="InterPro" id="IPR015424">
    <property type="entry name" value="PyrdxlP-dep_Trfase"/>
</dbReference>
<evidence type="ECO:0000256" key="12">
    <source>
        <dbReference type="RuleBase" id="RU004504"/>
    </source>
</evidence>
<dbReference type="InterPro" id="IPR020578">
    <property type="entry name" value="Aminotrans_V_PyrdxlP_BS"/>
</dbReference>
<dbReference type="PANTHER" id="PTHR11601:SF34">
    <property type="entry name" value="CYSTEINE DESULFURASE"/>
    <property type="match status" value="1"/>
</dbReference>
<evidence type="ECO:0000256" key="11">
    <source>
        <dbReference type="ARBA" id="ARBA00050776"/>
    </source>
</evidence>
<comment type="similarity">
    <text evidence="3">Belongs to the class-V pyridoxal-phosphate-dependent aminotransferase family. NifS/IscS subfamily.</text>
</comment>
<evidence type="ECO:0000256" key="3">
    <source>
        <dbReference type="ARBA" id="ARBA00006490"/>
    </source>
</evidence>
<name>A0ABN1EX28_9PROT</name>
<evidence type="ECO:0000256" key="7">
    <source>
        <dbReference type="ARBA" id="ARBA00022723"/>
    </source>
</evidence>
<dbReference type="PIRSF" id="PIRSF005572">
    <property type="entry name" value="NifS"/>
    <property type="match status" value="1"/>
</dbReference>
<sequence>MGVVPPGDGPGRAIYLDHHGSTPTDPRVVAAMLPYFVEGYANPHAAEHAAGWSAAGAVEAARALIAALVGAEPEEIFFTSGATEANNLAVLGAARAAGSGRRRVLVGATEHSAVLGPAFALADEGFTVERLPVDGAGRLDLGAVRARLGPDVALVSAMLANNEVGTIGPVAEVAALAAEQGALVHTDAAQAPCAVPIDVDALGVDLLSLSAHKACGPKGVGALFVRRGTRLRPLAHGGGQEGGLRPGTVPTPLAVGFGEACRILSAEGSQERARVAALRDRLQERLLAAVPGARVLGAPGARHPGNLSVLFPGCDADALVGSLQPGLAVATGAACSSGTPSPSHVLLAMGLSVGEANSVVRFGIGRGNTEGEVEHAARVVGRACRVLRGVG</sequence>
<dbReference type="SUPFAM" id="SSF53383">
    <property type="entry name" value="PLP-dependent transferases"/>
    <property type="match status" value="1"/>
</dbReference>
<comment type="cofactor">
    <cofactor evidence="1 12">
        <name>pyridoxal 5'-phosphate</name>
        <dbReference type="ChEBI" id="CHEBI:597326"/>
    </cofactor>
</comment>
<accession>A0ABN1EX28</accession>
<gene>
    <name evidence="14" type="primary">nifS</name>
    <name evidence="14" type="ORF">GCM10009416_13320</name>
</gene>
<keyword evidence="10" id="KW-0411">Iron-sulfur</keyword>
<dbReference type="InterPro" id="IPR015421">
    <property type="entry name" value="PyrdxlP-dep_Trfase_major"/>
</dbReference>
<evidence type="ECO:0000256" key="1">
    <source>
        <dbReference type="ARBA" id="ARBA00001933"/>
    </source>
</evidence>
<dbReference type="RefSeq" id="WP_343894409.1">
    <property type="nucleotide sequence ID" value="NZ_BAAAFZ010000011.1"/>
</dbReference>
<dbReference type="PROSITE" id="PS00595">
    <property type="entry name" value="AA_TRANSFER_CLASS_5"/>
    <property type="match status" value="1"/>
</dbReference>
<dbReference type="PANTHER" id="PTHR11601">
    <property type="entry name" value="CYSTEINE DESULFURYLASE FAMILY MEMBER"/>
    <property type="match status" value="1"/>
</dbReference>
<evidence type="ECO:0000256" key="9">
    <source>
        <dbReference type="ARBA" id="ARBA00023004"/>
    </source>
</evidence>
<keyword evidence="15" id="KW-1185">Reference proteome</keyword>
<dbReference type="EMBL" id="BAAAFZ010000011">
    <property type="protein sequence ID" value="GAA0575941.1"/>
    <property type="molecule type" value="Genomic_DNA"/>
</dbReference>
<dbReference type="InterPro" id="IPR015422">
    <property type="entry name" value="PyrdxlP-dep_Trfase_small"/>
</dbReference>
<keyword evidence="6" id="KW-0808">Transferase</keyword>
<comment type="catalytic activity">
    <reaction evidence="11">
        <text>(sulfur carrier)-H + L-cysteine = (sulfur carrier)-SH + L-alanine</text>
        <dbReference type="Rhea" id="RHEA:43892"/>
        <dbReference type="Rhea" id="RHEA-COMP:14737"/>
        <dbReference type="Rhea" id="RHEA-COMP:14739"/>
        <dbReference type="ChEBI" id="CHEBI:29917"/>
        <dbReference type="ChEBI" id="CHEBI:35235"/>
        <dbReference type="ChEBI" id="CHEBI:57972"/>
        <dbReference type="ChEBI" id="CHEBI:64428"/>
        <dbReference type="EC" id="2.8.1.7"/>
    </reaction>
</comment>
<dbReference type="Gene3D" id="1.10.260.50">
    <property type="match status" value="1"/>
</dbReference>
<evidence type="ECO:0000313" key="15">
    <source>
        <dbReference type="Proteomes" id="UP001501588"/>
    </source>
</evidence>
<protein>
    <recommendedName>
        <fullName evidence="5">Cysteine desulfurase</fullName>
        <ecNumber evidence="4">2.8.1.7</ecNumber>
    </recommendedName>
</protein>
<keyword evidence="9" id="KW-0408">Iron</keyword>
<reference evidence="14 15" key="1">
    <citation type="journal article" date="2019" name="Int. J. Syst. Evol. Microbiol.">
        <title>The Global Catalogue of Microorganisms (GCM) 10K type strain sequencing project: providing services to taxonomists for standard genome sequencing and annotation.</title>
        <authorList>
            <consortium name="The Broad Institute Genomics Platform"/>
            <consortium name="The Broad Institute Genome Sequencing Center for Infectious Disease"/>
            <person name="Wu L."/>
            <person name="Ma J."/>
        </authorList>
    </citation>
    <scope>NUCLEOTIDE SEQUENCE [LARGE SCALE GENOMIC DNA]</scope>
    <source>
        <strain evidence="14 15">JCM 9933</strain>
    </source>
</reference>
<organism evidence="14 15">
    <name type="scientific">Craurococcus roseus</name>
    <dbReference type="NCBI Taxonomy" id="77585"/>
    <lineage>
        <taxon>Bacteria</taxon>
        <taxon>Pseudomonadati</taxon>
        <taxon>Pseudomonadota</taxon>
        <taxon>Alphaproteobacteria</taxon>
        <taxon>Acetobacterales</taxon>
        <taxon>Acetobacteraceae</taxon>
        <taxon>Craurococcus</taxon>
    </lineage>
</organism>
<evidence type="ECO:0000259" key="13">
    <source>
        <dbReference type="Pfam" id="PF00266"/>
    </source>
</evidence>
<dbReference type="InterPro" id="IPR016454">
    <property type="entry name" value="Cysteine_dSase"/>
</dbReference>
<comment type="function">
    <text evidence="2">Catalyzes the removal of elemental sulfur atoms from cysteine to produce alanine. Seems to participate in the biosynthesis of the nitrogenase metalloclusters by providing the inorganic sulfur required for the Fe-S core formation.</text>
</comment>
<evidence type="ECO:0000256" key="10">
    <source>
        <dbReference type="ARBA" id="ARBA00023014"/>
    </source>
</evidence>
<keyword evidence="7" id="KW-0479">Metal-binding</keyword>
<dbReference type="Pfam" id="PF00266">
    <property type="entry name" value="Aminotran_5"/>
    <property type="match status" value="1"/>
</dbReference>
<dbReference type="InterPro" id="IPR000192">
    <property type="entry name" value="Aminotrans_V_dom"/>
</dbReference>
<evidence type="ECO:0000256" key="6">
    <source>
        <dbReference type="ARBA" id="ARBA00022679"/>
    </source>
</evidence>
<proteinExistence type="inferred from homology"/>